<dbReference type="GO" id="GO:0016020">
    <property type="term" value="C:membrane"/>
    <property type="evidence" value="ECO:0007669"/>
    <property type="project" value="UniProtKB-SubCell"/>
</dbReference>
<proteinExistence type="predicted"/>
<dbReference type="InterPro" id="IPR027417">
    <property type="entry name" value="P-loop_NTPase"/>
</dbReference>
<reference evidence="9" key="1">
    <citation type="submission" date="2018-11" db="EMBL/GenBank/DDBJ databases">
        <title>Venom-gland transcriptomics and venom proteomics of the Florida green centipede (Hemiscolopendra marginata) reveal sex-based variation in a centipede venom.</title>
        <authorList>
            <person name="Nystrom G.S."/>
            <person name="Ward M.J."/>
            <person name="Ellsworth S.A."/>
            <person name="Rokyta D.R."/>
        </authorList>
    </citation>
    <scope>NUCLEOTIDE SEQUENCE</scope>
    <source>
        <tissue evidence="9">Venom gland</tissue>
    </source>
</reference>
<feature type="transmembrane region" description="Helical" evidence="7">
    <location>
        <begin position="897"/>
        <end position="917"/>
    </location>
</feature>
<evidence type="ECO:0000313" key="9">
    <source>
        <dbReference type="EMBL" id="MUP40549.1"/>
    </source>
</evidence>
<keyword evidence="6 7" id="KW-0472">Membrane</keyword>
<dbReference type="GO" id="GO:0016887">
    <property type="term" value="F:ATP hydrolysis activity"/>
    <property type="evidence" value="ECO:0007669"/>
    <property type="project" value="InterPro"/>
</dbReference>
<keyword evidence="4 9" id="KW-0067">ATP-binding</keyword>
<feature type="transmembrane region" description="Helical" evidence="7">
    <location>
        <begin position="375"/>
        <end position="395"/>
    </location>
</feature>
<dbReference type="Pfam" id="PF12698">
    <property type="entry name" value="ABC2_membrane_3"/>
    <property type="match status" value="2"/>
</dbReference>
<feature type="transmembrane region" description="Helical" evidence="7">
    <location>
        <begin position="1111"/>
        <end position="1139"/>
    </location>
</feature>
<feature type="domain" description="ABC transporter" evidence="8">
    <location>
        <begin position="527"/>
        <end position="757"/>
    </location>
</feature>
<organism evidence="9">
    <name type="scientific">Hemiscolopendra marginata</name>
    <dbReference type="NCBI Taxonomy" id="943146"/>
    <lineage>
        <taxon>Eukaryota</taxon>
        <taxon>Metazoa</taxon>
        <taxon>Ecdysozoa</taxon>
        <taxon>Arthropoda</taxon>
        <taxon>Myriapoda</taxon>
        <taxon>Chilopoda</taxon>
        <taxon>Pleurostigmophora</taxon>
        <taxon>Scolopendromorpha</taxon>
        <taxon>Scolopendridae</taxon>
        <taxon>Hemiscolopendra</taxon>
    </lineage>
</organism>
<dbReference type="FunFam" id="3.40.50.300:FF:000933">
    <property type="entry name" value="ABC transporter A family member 7"/>
    <property type="match status" value="1"/>
</dbReference>
<dbReference type="EMBL" id="GHBY01000372">
    <property type="protein sequence ID" value="MUP40549.1"/>
    <property type="molecule type" value="Transcribed_RNA"/>
</dbReference>
<protein>
    <submittedName>
        <fullName evidence="9">ATP-binding cassette sub-family A member 3</fullName>
    </submittedName>
</protein>
<feature type="transmembrane region" description="Helical" evidence="7">
    <location>
        <begin position="1187"/>
        <end position="1206"/>
    </location>
</feature>
<evidence type="ECO:0000256" key="1">
    <source>
        <dbReference type="ARBA" id="ARBA00004141"/>
    </source>
</evidence>
<evidence type="ECO:0000256" key="7">
    <source>
        <dbReference type="SAM" id="Phobius"/>
    </source>
</evidence>
<dbReference type="PANTHER" id="PTHR19229:SF250">
    <property type="entry name" value="ABC TRANSPORTER DOMAIN-CONTAINING PROTEIN-RELATED"/>
    <property type="match status" value="1"/>
</dbReference>
<feature type="transmembrane region" description="Helical" evidence="7">
    <location>
        <begin position="1151"/>
        <end position="1175"/>
    </location>
</feature>
<dbReference type="GO" id="GO:0005319">
    <property type="term" value="F:lipid transporter activity"/>
    <property type="evidence" value="ECO:0007669"/>
    <property type="project" value="TreeGrafter"/>
</dbReference>
<dbReference type="InterPro" id="IPR003593">
    <property type="entry name" value="AAA+_ATPase"/>
</dbReference>
<dbReference type="GO" id="GO:0005524">
    <property type="term" value="F:ATP binding"/>
    <property type="evidence" value="ECO:0007669"/>
    <property type="project" value="UniProtKB-KW"/>
</dbReference>
<dbReference type="InterPro" id="IPR056264">
    <property type="entry name" value="R2_ABCA1-4-like"/>
</dbReference>
<feature type="domain" description="ABC transporter" evidence="8">
    <location>
        <begin position="1375"/>
        <end position="1605"/>
    </location>
</feature>
<accession>A0A646QF11</accession>
<dbReference type="PANTHER" id="PTHR19229">
    <property type="entry name" value="ATP-BINDING CASSETTE TRANSPORTER SUBFAMILY A ABCA"/>
    <property type="match status" value="1"/>
</dbReference>
<evidence type="ECO:0000256" key="4">
    <source>
        <dbReference type="ARBA" id="ARBA00022840"/>
    </source>
</evidence>
<feature type="transmembrane region" description="Helical" evidence="7">
    <location>
        <begin position="265"/>
        <end position="285"/>
    </location>
</feature>
<dbReference type="SMART" id="SM00382">
    <property type="entry name" value="AAA"/>
    <property type="match status" value="2"/>
</dbReference>
<feature type="transmembrane region" description="Helical" evidence="7">
    <location>
        <begin position="1218"/>
        <end position="1238"/>
    </location>
</feature>
<dbReference type="SUPFAM" id="SSF52540">
    <property type="entry name" value="P-loop containing nucleoside triphosphate hydrolases"/>
    <property type="match status" value="2"/>
</dbReference>
<feature type="transmembrane region" description="Helical" evidence="7">
    <location>
        <begin position="452"/>
        <end position="472"/>
    </location>
</feature>
<dbReference type="PROSITE" id="PS50893">
    <property type="entry name" value="ABC_TRANSPORTER_2"/>
    <property type="match status" value="2"/>
</dbReference>
<evidence type="ECO:0000259" key="8">
    <source>
        <dbReference type="PROSITE" id="PS50893"/>
    </source>
</evidence>
<keyword evidence="5 7" id="KW-1133">Transmembrane helix</keyword>
<keyword evidence="3" id="KW-0547">Nucleotide-binding</keyword>
<dbReference type="InterPro" id="IPR026082">
    <property type="entry name" value="ABCA"/>
</dbReference>
<dbReference type="Gene3D" id="3.40.50.300">
    <property type="entry name" value="P-loop containing nucleotide triphosphate hydrolases"/>
    <property type="match status" value="2"/>
</dbReference>
<evidence type="ECO:0000256" key="3">
    <source>
        <dbReference type="ARBA" id="ARBA00022741"/>
    </source>
</evidence>
<dbReference type="InterPro" id="IPR013525">
    <property type="entry name" value="ABC2_TM"/>
</dbReference>
<feature type="transmembrane region" description="Helical" evidence="7">
    <location>
        <begin position="23"/>
        <end position="42"/>
    </location>
</feature>
<dbReference type="Pfam" id="PF00005">
    <property type="entry name" value="ABC_tran"/>
    <property type="match status" value="2"/>
</dbReference>
<dbReference type="InterPro" id="IPR003439">
    <property type="entry name" value="ABC_transporter-like_ATP-bd"/>
</dbReference>
<dbReference type="FunFam" id="3.40.50.300:FF:002470">
    <property type="entry name" value="ABC transporter, putative"/>
    <property type="match status" value="1"/>
</dbReference>
<dbReference type="CDD" id="cd03263">
    <property type="entry name" value="ABC_subfamily_A"/>
    <property type="match status" value="2"/>
</dbReference>
<evidence type="ECO:0000256" key="5">
    <source>
        <dbReference type="ARBA" id="ARBA00022989"/>
    </source>
</evidence>
<evidence type="ECO:0000256" key="2">
    <source>
        <dbReference type="ARBA" id="ARBA00022692"/>
    </source>
</evidence>
<evidence type="ECO:0000256" key="6">
    <source>
        <dbReference type="ARBA" id="ARBA00023136"/>
    </source>
</evidence>
<name>A0A646QF11_9MYRI</name>
<comment type="subcellular location">
    <subcellularLocation>
        <location evidence="1">Membrane</location>
        <topology evidence="1">Multi-pass membrane protein</topology>
    </subcellularLocation>
</comment>
<sequence length="1703" mass="192701">MTAAKKILLIVWKNWLFRKRQKIMTIFEILIPTLLAIVLVVLRTQGGNMFAVKLNNATFYPKVNIAFDSLDLCFNNSKFSKPIAPNKEKYFYQNFSVLYTPNNTFTVAAMECLKSYFQSSRYPIKITLMDVPDENTMEEIAERENAKKNSNFWGGISFVNDFSDDSSFPESLHYRIRVSDTVKHSKWNTQFLLPVMESVGPNSQSWNYGYFDPSKFLLVQHLIAMFFIGTSTKRDLSSLEVFSQEFPYPEYFSDNGFNLIMSNMLPLFLCLSYVFIAPTLIKRIVCEKELGVKELMKMMGLHGWIQWVGWFFTSFIVMGISAIIIVFLLFVPFEPQAAVFNKTEPILFFIILLLYISCSITFCFFISSFFSKPSLATGIGSLIWIMSFTVPNYTLQNKIDSLTSHEKLSLALLPNMAMTLILRIIATFEGRNMGLQWEYLLSPSTLGDNINALQVMGMMVLNIFLYSFLTWYMDNVFPGIYGTKKPWYFLFTKSYWCSGDSNVVRKGTRAEKAENFEEDPIGLTPTVVIQNLIKEYTAGHRAVDDISLNIYKGQITALLGHNGAGKTTTMSILTGMIEPTAGTAYIEGIDISEDIDKARNSIGLCPQHNMLFDILTVKEHLMFFGKLKGANDKELKQEITELLTKLQLHDKRNTPSSQLSGGMKRKLHLGIALIGGTKVVMLDEPTSGMDPEARRAIWDLLQEMRKERCILLSTHFMEEADVLSDRIAIMAHGKIYCCGSTMFLKKRFGAGYHLNISISEDCDVTQLYHLVQRHIPEAYIDNHVNTEVSFVLSAEHTRNFPKLFEELEKKTINLGMNNFGISVTTMEEVFLKVGETAEDDRKLGNSESNITLNDGVELLRNSDAKRSVLEFNKGYELKLQQFWGLLMKRWHYGRRRWILIIGQIVVPVIIVIIILLINNNINLEEAMEPARVMDLSQYGDTIAVVNKNSALMNLASVYKEIIPPNSKVQSEENVILGLFNASKDNIASFNNEYIVAAEITQSNTSIINVLYNGIYYHTLPLTLNLMHNALLGNFSGAVKANRIIVENAPLPRNLVDVLQMGQMEKLIKSIMMGVFIPIGMSVLAASFVIFPIHERVTKAKHIQLMTGVGGILFWSASFLWDFLLHNVSSLLMLLFFGLLDTSNLLSGDGQLGVVYLVLILYGWCAIPFSYMISFVSSVPSSGFNRLTILNLIAGLTFSLMIFFFKFAGGQDLKTAGDILQWFARFIPIYPVTLCFMTIPQASIQNSMCNIDKLDIQCHFDKEVPPSIIPCCPNLCNSTDSCFKKMNYLQWDSPGVGQEVMMMMLDGCLYFVIIILIECGVMYKVWYYLTSFRKRQQNNVSNEIIPSSNLDSDVINESYRINDIINSGRSSGGDALLVHNLTKHFWNFAAVENLNFGVKHSECFGLLGVNGAGKTTTFRMLTGDEIVTSGNAYLNGLDLKGYRSQFLQKIAYCPQFDALIDHMNAIELLWLFARLRGISESQIPFEIEKTIDIFDLVEHKKKIVMALSGGNKRKLSSAIAFLGNSHMVFLDEPTTGVDPIARRKLWNILLGAKNAGVSIILTSHSMEECEVLCSRLAIMVNGQFQCIGGIQHLKNKFSQGFTIMAKLKSSGDQVQEAANQQGLQNYILQKFPNCSLKDVHQGIVHYQVVDPSVSWKYLFQTMEEAKEQFNLEDYSVSQATLEQIFLSFAKKQRKNEDPKSKKNK</sequence>
<feature type="transmembrane region" description="Helical" evidence="7">
    <location>
        <begin position="1070"/>
        <end position="1090"/>
    </location>
</feature>
<feature type="transmembrane region" description="Helical" evidence="7">
    <location>
        <begin position="1307"/>
        <end position="1328"/>
    </location>
</feature>
<keyword evidence="2 7" id="KW-0812">Transmembrane</keyword>
<dbReference type="Pfam" id="PF23321">
    <property type="entry name" value="R1_ABCA1"/>
    <property type="match status" value="1"/>
</dbReference>
<feature type="transmembrane region" description="Helical" evidence="7">
    <location>
        <begin position="345"/>
        <end position="369"/>
    </location>
</feature>
<feature type="transmembrane region" description="Helical" evidence="7">
    <location>
        <begin position="305"/>
        <end position="333"/>
    </location>
</feature>
<dbReference type="GO" id="GO:0140359">
    <property type="term" value="F:ABC-type transporter activity"/>
    <property type="evidence" value="ECO:0007669"/>
    <property type="project" value="InterPro"/>
</dbReference>
<feature type="transmembrane region" description="Helical" evidence="7">
    <location>
        <begin position="407"/>
        <end position="426"/>
    </location>
</feature>